<name>A0A520RX26_9GAMM</name>
<sequence length="388" mass="41410">MQRRQFLQLGLAGASFVATGGLSTLSHGAESDAAFYRLGKVGPLQAPDANGIMLPAGFQSRIVARSGQPAVTSSAYRWHASPDGGACFGTDDGGWIYVSNSEENSGRGGVGALRFNANAELIDSYPICQNTSRNCAGGPTPWGTWLSCEEFAEGQVYECDPSGNKPAQLRAALGTFEHEAAAVDLANDHIYLTEDDPDGGFYRFTATEGLPGLSEGKLEIATLVSRDGKRFIEWAAINDPEANIIPTRRQVPSYFAFNGGEGIGIQDGIVYFTTKGDNRVWRYDTDSQQLGILYDVRSSDNPILSGVDNLVITPAGDVLVAEDGGNMQIVTITPDGDLLPLLQIVGQDDSEICGPAFDPSHQRMYFSSQNGVTGSGEDGITYEISRIA</sequence>
<dbReference type="InterPro" id="IPR008557">
    <property type="entry name" value="PhoX"/>
</dbReference>
<reference evidence="1 2" key="1">
    <citation type="submission" date="2019-02" db="EMBL/GenBank/DDBJ databases">
        <title>Prokaryotic population dynamics and viral predation in marine succession experiment using metagenomics: the confinement effect.</title>
        <authorList>
            <person name="Haro-Moreno J.M."/>
            <person name="Rodriguez-Valera F."/>
            <person name="Lopez-Perez M."/>
        </authorList>
    </citation>
    <scope>NUCLEOTIDE SEQUENCE [LARGE SCALE GENOMIC DNA]</scope>
    <source>
        <strain evidence="1">MED-G158</strain>
    </source>
</reference>
<organism evidence="1 2">
    <name type="scientific">OM182 bacterium</name>
    <dbReference type="NCBI Taxonomy" id="2510334"/>
    <lineage>
        <taxon>Bacteria</taxon>
        <taxon>Pseudomonadati</taxon>
        <taxon>Pseudomonadota</taxon>
        <taxon>Gammaproteobacteria</taxon>
        <taxon>OMG group</taxon>
        <taxon>OM182 clade</taxon>
    </lineage>
</organism>
<dbReference type="PANTHER" id="PTHR35399:SF4">
    <property type="entry name" value="MEMBRANE PROTEIN"/>
    <property type="match status" value="1"/>
</dbReference>
<dbReference type="PANTHER" id="PTHR35399">
    <property type="entry name" value="SLR8030 PROTEIN"/>
    <property type="match status" value="1"/>
</dbReference>
<dbReference type="InterPro" id="IPR011042">
    <property type="entry name" value="6-blade_b-propeller_TolB-like"/>
</dbReference>
<dbReference type="Proteomes" id="UP000320404">
    <property type="component" value="Unassembled WGS sequence"/>
</dbReference>
<dbReference type="Gene3D" id="2.120.10.30">
    <property type="entry name" value="TolB, C-terminal domain"/>
    <property type="match status" value="1"/>
</dbReference>
<evidence type="ECO:0000313" key="2">
    <source>
        <dbReference type="Proteomes" id="UP000320404"/>
    </source>
</evidence>
<proteinExistence type="predicted"/>
<dbReference type="AlphaFoldDB" id="A0A520RX26"/>
<protein>
    <submittedName>
        <fullName evidence="1">DUF839 domain-containing protein</fullName>
    </submittedName>
</protein>
<gene>
    <name evidence="1" type="ORF">EVA69_05445</name>
</gene>
<accession>A0A520RX26</accession>
<dbReference type="SUPFAM" id="SSF63829">
    <property type="entry name" value="Calcium-dependent phosphotriesterase"/>
    <property type="match status" value="1"/>
</dbReference>
<dbReference type="Pfam" id="PF05787">
    <property type="entry name" value="PhoX"/>
    <property type="match status" value="2"/>
</dbReference>
<dbReference type="EMBL" id="SHAH01000086">
    <property type="protein sequence ID" value="RZO74721.1"/>
    <property type="molecule type" value="Genomic_DNA"/>
</dbReference>
<evidence type="ECO:0000313" key="1">
    <source>
        <dbReference type="EMBL" id="RZO74721.1"/>
    </source>
</evidence>
<comment type="caution">
    <text evidence="1">The sequence shown here is derived from an EMBL/GenBank/DDBJ whole genome shotgun (WGS) entry which is preliminary data.</text>
</comment>